<protein>
    <recommendedName>
        <fullName evidence="1">TraC-like domain-containing protein</fullName>
    </recommendedName>
</protein>
<dbReference type="InterPro" id="IPR058596">
    <property type="entry name" value="TraC-like_dom"/>
</dbReference>
<dbReference type="EMBL" id="MHKD01000045">
    <property type="protein sequence ID" value="OGY81352.1"/>
    <property type="molecule type" value="Genomic_DNA"/>
</dbReference>
<evidence type="ECO:0000313" key="3">
    <source>
        <dbReference type="Proteomes" id="UP000176952"/>
    </source>
</evidence>
<name>A0A1G2AWP5_9BACT</name>
<evidence type="ECO:0000259" key="1">
    <source>
        <dbReference type="Pfam" id="PF26593"/>
    </source>
</evidence>
<reference evidence="2 3" key="1">
    <citation type="journal article" date="2016" name="Nat. Commun.">
        <title>Thousands of microbial genomes shed light on interconnected biogeochemical processes in an aquifer system.</title>
        <authorList>
            <person name="Anantharaman K."/>
            <person name="Brown C.T."/>
            <person name="Hug L.A."/>
            <person name="Sharon I."/>
            <person name="Castelle C.J."/>
            <person name="Probst A.J."/>
            <person name="Thomas B.C."/>
            <person name="Singh A."/>
            <person name="Wilkins M.J."/>
            <person name="Karaoz U."/>
            <person name="Brodie E.L."/>
            <person name="Williams K.H."/>
            <person name="Hubbard S.S."/>
            <person name="Banfield J.F."/>
        </authorList>
    </citation>
    <scope>NUCLEOTIDE SEQUENCE [LARGE SCALE GENOMIC DNA]</scope>
</reference>
<dbReference type="AlphaFoldDB" id="A0A1G2AWP5"/>
<sequence length="226" mass="26499">MRSKKLASGRVEQRTQKYLDIYEIRDDIVILRDGSLRAVLLVSGVNFSLKYEDEQNAIIQAYVQFLNSLGHPLQIVIQSRKLNIDDYLTRIKNIEREQNNELLRIQTSEYRQYVRELVDLADIMTKRFYVVVPYLPYGDSKKNFWTRFTEVFSPAAAVVLQKKKFQKFKEELDRRVNLISEGLGSMGLTSIVLDTQGLIELYYNTYNPVTSQQELMKDVNKLRVEE</sequence>
<gene>
    <name evidence="2" type="ORF">A3F54_00985</name>
</gene>
<proteinExistence type="predicted"/>
<dbReference type="Pfam" id="PF26593">
    <property type="entry name" value="TraC-like"/>
    <property type="match status" value="1"/>
</dbReference>
<dbReference type="STRING" id="1798542.A3F54_00985"/>
<organism evidence="2 3">
    <name type="scientific">Candidatus Kerfeldbacteria bacterium RIFCSPHIGHO2_12_FULL_48_17</name>
    <dbReference type="NCBI Taxonomy" id="1798542"/>
    <lineage>
        <taxon>Bacteria</taxon>
        <taxon>Candidatus Kerfeldiibacteriota</taxon>
    </lineage>
</organism>
<accession>A0A1G2AWP5</accession>
<comment type="caution">
    <text evidence="2">The sequence shown here is derived from an EMBL/GenBank/DDBJ whole genome shotgun (WGS) entry which is preliminary data.</text>
</comment>
<evidence type="ECO:0000313" key="2">
    <source>
        <dbReference type="EMBL" id="OGY81352.1"/>
    </source>
</evidence>
<feature type="domain" description="TraC-like" evidence="1">
    <location>
        <begin position="29"/>
        <end position="133"/>
    </location>
</feature>
<dbReference type="Proteomes" id="UP000176952">
    <property type="component" value="Unassembled WGS sequence"/>
</dbReference>